<accession>A0A0L7KLG2</accession>
<evidence type="ECO:0000256" key="1">
    <source>
        <dbReference type="SAM" id="MobiDB-lite"/>
    </source>
</evidence>
<feature type="compositionally biased region" description="Basic and acidic residues" evidence="1">
    <location>
        <begin position="427"/>
        <end position="437"/>
    </location>
</feature>
<dbReference type="Proteomes" id="UP000054289">
    <property type="component" value="Unassembled WGS sequence"/>
</dbReference>
<name>A0A0L7KLG2_PLAFX</name>
<dbReference type="AlphaFoldDB" id="A0A0L7KLG2"/>
<evidence type="ECO:0000313" key="3">
    <source>
        <dbReference type="EMBL" id="KOB63739.1"/>
    </source>
</evidence>
<evidence type="ECO:0008006" key="5">
    <source>
        <dbReference type="Google" id="ProtNLM"/>
    </source>
</evidence>
<gene>
    <name evidence="3" type="ORF">PFHG_04162</name>
</gene>
<dbReference type="KEGG" id="pfh:PFHG_04162"/>
<feature type="region of interest" description="Disordered" evidence="1">
    <location>
        <begin position="405"/>
        <end position="438"/>
    </location>
</feature>
<dbReference type="EMBL" id="GG700840">
    <property type="protein sequence ID" value="KOB63739.1"/>
    <property type="molecule type" value="Genomic_DNA"/>
</dbReference>
<feature type="signal peptide" evidence="2">
    <location>
        <begin position="1"/>
        <end position="28"/>
    </location>
</feature>
<proteinExistence type="predicted"/>
<feature type="compositionally biased region" description="Basic and acidic residues" evidence="1">
    <location>
        <begin position="405"/>
        <end position="414"/>
    </location>
</feature>
<dbReference type="OrthoDB" id="361676at2759"/>
<evidence type="ECO:0000313" key="4">
    <source>
        <dbReference type="Proteomes" id="UP000054289"/>
    </source>
</evidence>
<dbReference type="OMA" id="VSYATHQ"/>
<reference evidence="3 4" key="1">
    <citation type="submission" date="2006-03" db="EMBL/GenBank/DDBJ databases">
        <title>Annotation of Plasmodium falciparum HB3.</title>
        <authorList>
            <consortium name="The Broad Institute Genome Sequencing Platform"/>
            <person name="Volkman S.K."/>
            <person name="Neafsey D.E."/>
            <person name="Dash A.P."/>
            <person name="Chitnis C.E."/>
            <person name="Hartl D.L."/>
            <person name="Young S.K."/>
            <person name="Zeng Q."/>
            <person name="Koehrsen M."/>
            <person name="Alvarado L."/>
            <person name="Berlin A."/>
            <person name="Borenstein D."/>
            <person name="Chapman S.B."/>
            <person name="Chen Z."/>
            <person name="Engels R."/>
            <person name="Freedman E."/>
            <person name="Gellesch M."/>
            <person name="Goldberg J."/>
            <person name="Griggs A."/>
            <person name="Gujja S."/>
            <person name="Heilman E.R."/>
            <person name="Heiman D.I."/>
            <person name="Howarth C."/>
            <person name="Jen D."/>
            <person name="Larson L."/>
            <person name="Mehta T."/>
            <person name="Neiman D."/>
            <person name="Park D."/>
            <person name="Pearson M."/>
            <person name="Roberts A."/>
            <person name="Saif S."/>
            <person name="Shea T."/>
            <person name="Shenoy N."/>
            <person name="Sisk P."/>
            <person name="Stolte C."/>
            <person name="Sykes S."/>
            <person name="Walk T."/>
            <person name="White J."/>
            <person name="Yandava C."/>
            <person name="Haas B."/>
            <person name="Henn M.R."/>
            <person name="Nusbaum C."/>
            <person name="Birren B."/>
        </authorList>
    </citation>
    <scope>NUCLEOTIDE SEQUENCE [LARGE SCALE GENOMIC DNA]</scope>
    <source>
        <strain evidence="3">HB3</strain>
    </source>
</reference>
<reference evidence="4" key="2">
    <citation type="submission" date="2006-03" db="EMBL/GenBank/DDBJ databases">
        <title>The genome sequence of the Plasmodium falciparum HB3.</title>
        <authorList>
            <consortium name="The Broad Institute Genome Sequencing Platform"/>
            <person name="Birren B."/>
            <person name="Lander E."/>
            <person name="Galagan J."/>
            <person name="Nusbaum C."/>
            <person name="Devon K."/>
            <person name="Henn M."/>
            <person name="Jaffe D."/>
            <person name="Butler J."/>
            <person name="Alvarez P."/>
            <person name="Gnerre S."/>
            <person name="Grabherr M."/>
            <person name="Kleber M."/>
            <person name="Mauceli E."/>
            <person name="Brockman W."/>
            <person name="MacCallum I.A."/>
            <person name="Rounsley S."/>
            <person name="Young S."/>
            <person name="LaButti K."/>
            <person name="Pushparaj V."/>
            <person name="DeCaprio D."/>
            <person name="Crawford M."/>
            <person name="Koehrsen M."/>
            <person name="Engels R."/>
            <person name="Montgomery P."/>
            <person name="Pearson M."/>
            <person name="Howarth C."/>
            <person name="Larson L."/>
            <person name="Luoma S."/>
            <person name="White J."/>
            <person name="Kodira C."/>
            <person name="Zeng Q."/>
            <person name="Oleary S."/>
            <person name="Yandava C."/>
            <person name="Alvarado L."/>
            <person name="Wirth D."/>
            <person name="Volkman S."/>
            <person name="Hartl D."/>
        </authorList>
    </citation>
    <scope>NUCLEOTIDE SEQUENCE [LARGE SCALE GENOMIC DNA]</scope>
</reference>
<sequence>MKGRQSLSFLLLSVPYFFLFLWNEDIKCQSLLPVSYASHQMYSFDKLTPHEIKSDLKKTFGNFISSKIQVLKNKFKLYDIKNREKYNNEEGNDSDLIGDAYISSLEDEIKHLLEQAENKRILSKKIKSSYERAHKNLKKRRNVEDDGKMKNVLKQNLQHIDYLNKKSDYLEKKAGELKNILERRGNENAKEGNDNDENNIYNNEYHNNCSISKRGTLKFINSSNGLKHSIDNVNGMINENGFTIFYKNKKKMTYFWSVLELPIKMIGSIEQCFYFIYKNNNQIFCADNKIKAYSWMNSLSEASLCFHFGIKGVLINSNINNINKNDDMNNTNDENVKHSDFMNNISNGIKQGKKNKQKKIDENSLTVDIKPEDTGTRIFVNDVEQKINKDVPGKDNVFNLNDIKKKMDDERKTPQSENDEDQQGGYDKMEENEKEDTQMDMTIMKCNIFIILFY</sequence>
<protein>
    <recommendedName>
        <fullName evidence="5">PH domain-containing protein</fullName>
    </recommendedName>
</protein>
<feature type="chain" id="PRO_5005572729" description="PH domain-containing protein" evidence="2">
    <location>
        <begin position="29"/>
        <end position="454"/>
    </location>
</feature>
<evidence type="ECO:0000256" key="2">
    <source>
        <dbReference type="SAM" id="SignalP"/>
    </source>
</evidence>
<keyword evidence="2" id="KW-0732">Signal</keyword>
<organism evidence="3 4">
    <name type="scientific">Plasmodium falciparum (isolate HB3)</name>
    <dbReference type="NCBI Taxonomy" id="137071"/>
    <lineage>
        <taxon>Eukaryota</taxon>
        <taxon>Sar</taxon>
        <taxon>Alveolata</taxon>
        <taxon>Apicomplexa</taxon>
        <taxon>Aconoidasida</taxon>
        <taxon>Haemosporida</taxon>
        <taxon>Plasmodiidae</taxon>
        <taxon>Plasmodium</taxon>
        <taxon>Plasmodium (Laverania)</taxon>
    </lineage>
</organism>